<keyword evidence="2" id="KW-0805">Transcription regulation</keyword>
<gene>
    <name evidence="9" type="ORF">CPT34_18070</name>
</gene>
<dbReference type="Proteomes" id="UP000218807">
    <property type="component" value="Unassembled WGS sequence"/>
</dbReference>
<dbReference type="PRINTS" id="PR00039">
    <property type="entry name" value="HTHLYSR"/>
</dbReference>
<reference evidence="9 10" key="1">
    <citation type="submission" date="2017-09" db="EMBL/GenBank/DDBJ databases">
        <title>Comparative genomics of rhizobia isolated from Phaseolus vulgaris in China.</title>
        <authorList>
            <person name="Tong W."/>
        </authorList>
    </citation>
    <scope>NUCLEOTIDE SEQUENCE [LARGE SCALE GENOMIC DNA]</scope>
    <source>
        <strain evidence="9 10">L101</strain>
    </source>
</reference>
<keyword evidence="3" id="KW-0238">DNA-binding</keyword>
<dbReference type="Pfam" id="PF00126">
    <property type="entry name" value="HTH_1"/>
    <property type="match status" value="1"/>
</dbReference>
<dbReference type="GO" id="GO:0003700">
    <property type="term" value="F:DNA-binding transcription factor activity"/>
    <property type="evidence" value="ECO:0007669"/>
    <property type="project" value="InterPro"/>
</dbReference>
<dbReference type="SUPFAM" id="SSF46785">
    <property type="entry name" value="Winged helix' DNA-binding domain"/>
    <property type="match status" value="1"/>
</dbReference>
<dbReference type="Gene3D" id="1.10.10.10">
    <property type="entry name" value="Winged helix-like DNA-binding domain superfamily/Winged helix DNA-binding domain"/>
    <property type="match status" value="1"/>
</dbReference>
<dbReference type="FunFam" id="1.10.10.10:FF:000001">
    <property type="entry name" value="LysR family transcriptional regulator"/>
    <property type="match status" value="1"/>
</dbReference>
<evidence type="ECO:0000256" key="7">
    <source>
        <dbReference type="ARBA" id="ARBA00083243"/>
    </source>
</evidence>
<dbReference type="GO" id="GO:0006351">
    <property type="term" value="P:DNA-templated transcription"/>
    <property type="evidence" value="ECO:0007669"/>
    <property type="project" value="TreeGrafter"/>
</dbReference>
<comment type="similarity">
    <text evidence="1">Belongs to the LysR transcriptional regulatory family.</text>
</comment>
<evidence type="ECO:0000259" key="8">
    <source>
        <dbReference type="PROSITE" id="PS50931"/>
    </source>
</evidence>
<dbReference type="GO" id="GO:0043565">
    <property type="term" value="F:sequence-specific DNA binding"/>
    <property type="evidence" value="ECO:0007669"/>
    <property type="project" value="TreeGrafter"/>
</dbReference>
<organism evidence="9 10">
    <name type="scientific">Rhizobium sophoriradicis</name>
    <dbReference type="NCBI Taxonomy" id="1535245"/>
    <lineage>
        <taxon>Bacteria</taxon>
        <taxon>Pseudomonadati</taxon>
        <taxon>Pseudomonadota</taxon>
        <taxon>Alphaproteobacteria</taxon>
        <taxon>Hyphomicrobiales</taxon>
        <taxon>Rhizobiaceae</taxon>
        <taxon>Rhizobium/Agrobacterium group</taxon>
        <taxon>Rhizobium</taxon>
    </lineage>
</organism>
<evidence type="ECO:0000313" key="9">
    <source>
        <dbReference type="EMBL" id="PCK79782.1"/>
    </source>
</evidence>
<evidence type="ECO:0000313" key="10">
    <source>
        <dbReference type="Proteomes" id="UP000218807"/>
    </source>
</evidence>
<evidence type="ECO:0000256" key="6">
    <source>
        <dbReference type="ARBA" id="ARBA00067332"/>
    </source>
</evidence>
<dbReference type="PANTHER" id="PTHR30537:SF1">
    <property type="entry name" value="HTH-TYPE TRANSCRIPTIONAL REGULATOR PGRR"/>
    <property type="match status" value="1"/>
</dbReference>
<proteinExistence type="inferred from homology"/>
<dbReference type="InterPro" id="IPR036390">
    <property type="entry name" value="WH_DNA-bd_sf"/>
</dbReference>
<feature type="domain" description="HTH lysR-type" evidence="8">
    <location>
        <begin position="1"/>
        <end position="61"/>
    </location>
</feature>
<dbReference type="AlphaFoldDB" id="A0A2A5KRZ1"/>
<name>A0A2A5KRZ1_9HYPH</name>
<protein>
    <recommendedName>
        <fullName evidence="6">HTH-type transcriptional regulator TtuA</fullName>
    </recommendedName>
    <alternativeName>
        <fullName evidence="7">Tartrate utilization transcriptional regulator</fullName>
    </alternativeName>
</protein>
<keyword evidence="10" id="KW-1185">Reference proteome</keyword>
<comment type="caution">
    <text evidence="9">The sequence shown here is derived from an EMBL/GenBank/DDBJ whole genome shotgun (WGS) entry which is preliminary data.</text>
</comment>
<dbReference type="PANTHER" id="PTHR30537">
    <property type="entry name" value="HTH-TYPE TRANSCRIPTIONAL REGULATOR"/>
    <property type="match status" value="1"/>
</dbReference>
<dbReference type="InterPro" id="IPR036388">
    <property type="entry name" value="WH-like_DNA-bd_sf"/>
</dbReference>
<dbReference type="Pfam" id="PF03466">
    <property type="entry name" value="LysR_substrate"/>
    <property type="match status" value="1"/>
</dbReference>
<dbReference type="InterPro" id="IPR058163">
    <property type="entry name" value="LysR-type_TF_proteobact-type"/>
</dbReference>
<evidence type="ECO:0000256" key="2">
    <source>
        <dbReference type="ARBA" id="ARBA00023015"/>
    </source>
</evidence>
<accession>A0A2A5KRZ1</accession>
<dbReference type="InterPro" id="IPR000847">
    <property type="entry name" value="LysR_HTH_N"/>
</dbReference>
<sequence>MDKDQLDGLLAFALVAEKRNFSAAAEALRISPPAISKTIRQLEARVGVTLLTRTTRATSLTEAGEKLLEQAGPALETILAAMSDAGNAADKPAGRLRLNVPQTVYPNFLKPAVASFIKKYPDVTVEIFFENAATNIFERGFDAGIRVSDILAKDVVAVKLFGPVRWVVAGAPSYFAEHGRPEHPKELLGHPCICAGAGSRVYDRWEFESDGKEFEVQVKGPLILNDVLQAIDAAVAGLGVVYSPEEAISDKLRSGKLEVILGRFTGTSSGVYLYYPQRSQVHPKLRAFIDHVKRFDLSNS</sequence>
<dbReference type="RefSeq" id="WP_096763583.1">
    <property type="nucleotide sequence ID" value="NZ_NXDM01000017.1"/>
</dbReference>
<dbReference type="PROSITE" id="PS50931">
    <property type="entry name" value="HTH_LYSR"/>
    <property type="match status" value="1"/>
</dbReference>
<dbReference type="Gene3D" id="3.40.190.290">
    <property type="match status" value="1"/>
</dbReference>
<comment type="function">
    <text evidence="5">Transcriptional regulator of the ttuABCDE tartrate utilization operon.</text>
</comment>
<evidence type="ECO:0000256" key="5">
    <source>
        <dbReference type="ARBA" id="ARBA00054626"/>
    </source>
</evidence>
<keyword evidence="4" id="KW-0804">Transcription</keyword>
<evidence type="ECO:0000256" key="3">
    <source>
        <dbReference type="ARBA" id="ARBA00023125"/>
    </source>
</evidence>
<evidence type="ECO:0000256" key="4">
    <source>
        <dbReference type="ARBA" id="ARBA00023163"/>
    </source>
</evidence>
<dbReference type="EMBL" id="NXDM01000017">
    <property type="protein sequence ID" value="PCK79782.1"/>
    <property type="molecule type" value="Genomic_DNA"/>
</dbReference>
<evidence type="ECO:0000256" key="1">
    <source>
        <dbReference type="ARBA" id="ARBA00009437"/>
    </source>
</evidence>
<dbReference type="InterPro" id="IPR005119">
    <property type="entry name" value="LysR_subst-bd"/>
</dbReference>
<dbReference type="SUPFAM" id="SSF53850">
    <property type="entry name" value="Periplasmic binding protein-like II"/>
    <property type="match status" value="1"/>
</dbReference>